<sequence length="269" mass="28046">MTTTRTLAVPGARLHYEVRGTGPVLVIMGSPMDAAAFAPIAEAMASDHTVVTLDPRGISGSELDDPKQESTPDLRADDVAAILDDLGVERADVLGSSGGAVTALALVTRHPNRVGTVVAHEPPLLELLPDAAERRAATDDIVATFHRDGIGAAWMKFMGSAGFEADDEGAPVEAPEEPSLQDLANSARFFAYELQATTRYVPDVAALTAGPARVVVGLGKESGKLDTFDTSKALAEVLGTQTVEFPGDHGGFIGETEDFAATLRKVLAG</sequence>
<dbReference type="Gene3D" id="3.40.50.1820">
    <property type="entry name" value="alpha/beta hydrolase"/>
    <property type="match status" value="1"/>
</dbReference>
<dbReference type="InterPro" id="IPR000073">
    <property type="entry name" value="AB_hydrolase_1"/>
</dbReference>
<name>A0ABN1R0M7_9ACTN</name>
<dbReference type="Proteomes" id="UP001501578">
    <property type="component" value="Unassembled WGS sequence"/>
</dbReference>
<feature type="domain" description="AB hydrolase-1" evidence="1">
    <location>
        <begin position="23"/>
        <end position="133"/>
    </location>
</feature>
<dbReference type="InterPro" id="IPR029058">
    <property type="entry name" value="AB_hydrolase_fold"/>
</dbReference>
<dbReference type="PANTHER" id="PTHR43433">
    <property type="entry name" value="HYDROLASE, ALPHA/BETA FOLD FAMILY PROTEIN"/>
    <property type="match status" value="1"/>
</dbReference>
<dbReference type="InterPro" id="IPR050471">
    <property type="entry name" value="AB_hydrolase"/>
</dbReference>
<evidence type="ECO:0000259" key="1">
    <source>
        <dbReference type="Pfam" id="PF00561"/>
    </source>
</evidence>
<dbReference type="EMBL" id="BAAAHQ010000046">
    <property type="protein sequence ID" value="GAA0950218.1"/>
    <property type="molecule type" value="Genomic_DNA"/>
</dbReference>
<dbReference type="SUPFAM" id="SSF53474">
    <property type="entry name" value="alpha/beta-Hydrolases"/>
    <property type="match status" value="1"/>
</dbReference>
<reference evidence="2 3" key="1">
    <citation type="journal article" date="2019" name="Int. J. Syst. Evol. Microbiol.">
        <title>The Global Catalogue of Microorganisms (GCM) 10K type strain sequencing project: providing services to taxonomists for standard genome sequencing and annotation.</title>
        <authorList>
            <consortium name="The Broad Institute Genomics Platform"/>
            <consortium name="The Broad Institute Genome Sequencing Center for Infectious Disease"/>
            <person name="Wu L."/>
            <person name="Ma J."/>
        </authorList>
    </citation>
    <scope>NUCLEOTIDE SEQUENCE [LARGE SCALE GENOMIC DNA]</scope>
    <source>
        <strain evidence="2 3">JCM 11136</strain>
    </source>
</reference>
<proteinExistence type="predicted"/>
<keyword evidence="2" id="KW-0378">Hydrolase</keyword>
<accession>A0ABN1R0M7</accession>
<dbReference type="PANTHER" id="PTHR43433:SF5">
    <property type="entry name" value="AB HYDROLASE-1 DOMAIN-CONTAINING PROTEIN"/>
    <property type="match status" value="1"/>
</dbReference>
<dbReference type="GO" id="GO:0016787">
    <property type="term" value="F:hydrolase activity"/>
    <property type="evidence" value="ECO:0007669"/>
    <property type="project" value="UniProtKB-KW"/>
</dbReference>
<evidence type="ECO:0000313" key="2">
    <source>
        <dbReference type="EMBL" id="GAA0950218.1"/>
    </source>
</evidence>
<protein>
    <submittedName>
        <fullName evidence="2">Alpha/beta hydrolase</fullName>
    </submittedName>
</protein>
<dbReference type="RefSeq" id="WP_343954494.1">
    <property type="nucleotide sequence ID" value="NZ_BAAAHQ010000046.1"/>
</dbReference>
<gene>
    <name evidence="2" type="ORF">GCM10009560_69370</name>
</gene>
<dbReference type="Pfam" id="PF00561">
    <property type="entry name" value="Abhydrolase_1"/>
    <property type="match status" value="1"/>
</dbReference>
<organism evidence="2 3">
    <name type="scientific">Nonomuraea longicatena</name>
    <dbReference type="NCBI Taxonomy" id="83682"/>
    <lineage>
        <taxon>Bacteria</taxon>
        <taxon>Bacillati</taxon>
        <taxon>Actinomycetota</taxon>
        <taxon>Actinomycetes</taxon>
        <taxon>Streptosporangiales</taxon>
        <taxon>Streptosporangiaceae</taxon>
        <taxon>Nonomuraea</taxon>
    </lineage>
</organism>
<keyword evidence="3" id="KW-1185">Reference proteome</keyword>
<comment type="caution">
    <text evidence="2">The sequence shown here is derived from an EMBL/GenBank/DDBJ whole genome shotgun (WGS) entry which is preliminary data.</text>
</comment>
<evidence type="ECO:0000313" key="3">
    <source>
        <dbReference type="Proteomes" id="UP001501578"/>
    </source>
</evidence>